<evidence type="ECO:0000313" key="15">
    <source>
        <dbReference type="Proteomes" id="UP001162734"/>
    </source>
</evidence>
<keyword evidence="4 12" id="KW-0963">Cytoplasm</keyword>
<feature type="binding site" evidence="12">
    <location>
        <position position="235"/>
    </location>
    <ligand>
        <name>Zn(2+)</name>
        <dbReference type="ChEBI" id="CHEBI:29105"/>
    </ligand>
</feature>
<evidence type="ECO:0000313" key="14">
    <source>
        <dbReference type="EMBL" id="BDG08082.1"/>
    </source>
</evidence>
<keyword evidence="7 12" id="KW-0547">Nucleotide-binding</keyword>
<evidence type="ECO:0000256" key="11">
    <source>
        <dbReference type="ARBA" id="ARBA00023146"/>
    </source>
</evidence>
<dbReference type="InterPro" id="IPR056411">
    <property type="entry name" value="CysS_C"/>
</dbReference>
<feature type="binding site" evidence="12">
    <location>
        <position position="239"/>
    </location>
    <ligand>
        <name>Zn(2+)</name>
        <dbReference type="ChEBI" id="CHEBI:29105"/>
    </ligand>
</feature>
<evidence type="ECO:0000256" key="7">
    <source>
        <dbReference type="ARBA" id="ARBA00022741"/>
    </source>
</evidence>
<keyword evidence="6 12" id="KW-0479">Metal-binding</keyword>
<dbReference type="PANTHER" id="PTHR10890">
    <property type="entry name" value="CYSTEINYL-TRNA SYNTHETASE"/>
    <property type="match status" value="1"/>
</dbReference>
<evidence type="ECO:0000256" key="10">
    <source>
        <dbReference type="ARBA" id="ARBA00022917"/>
    </source>
</evidence>
<gene>
    <name evidence="12 14" type="primary">cysS</name>
    <name evidence="14" type="ORF">AMPC_11950</name>
</gene>
<accession>A0ABN6N4G2</accession>
<dbReference type="PANTHER" id="PTHR10890:SF3">
    <property type="entry name" value="CYSTEINE--TRNA LIGASE, CYTOPLASMIC"/>
    <property type="match status" value="1"/>
</dbReference>
<dbReference type="HAMAP" id="MF_00041">
    <property type="entry name" value="Cys_tRNA_synth"/>
    <property type="match status" value="1"/>
</dbReference>
<dbReference type="Pfam" id="PF09190">
    <property type="entry name" value="DALR_2"/>
    <property type="match status" value="1"/>
</dbReference>
<evidence type="ECO:0000256" key="5">
    <source>
        <dbReference type="ARBA" id="ARBA00022598"/>
    </source>
</evidence>
<evidence type="ECO:0000259" key="13">
    <source>
        <dbReference type="SMART" id="SM00840"/>
    </source>
</evidence>
<feature type="domain" description="Cysteinyl-tRNA synthetase class Ia DALR" evidence="13">
    <location>
        <begin position="350"/>
        <end position="418"/>
    </location>
</feature>
<reference evidence="15" key="1">
    <citation type="journal article" date="2022" name="Int. J. Syst. Evol. Microbiol.">
        <title>Anaeromyxobacter oryzae sp. nov., Anaeromyxobacter diazotrophicus sp. nov. and Anaeromyxobacter paludicola sp. nov., isolated from paddy soils.</title>
        <authorList>
            <person name="Itoh H."/>
            <person name="Xu Z."/>
            <person name="Mise K."/>
            <person name="Masuda Y."/>
            <person name="Ushijima N."/>
            <person name="Hayakawa C."/>
            <person name="Shiratori Y."/>
            <person name="Senoo K."/>
        </authorList>
    </citation>
    <scope>NUCLEOTIDE SEQUENCE [LARGE SCALE GENOMIC DNA]</scope>
    <source>
        <strain evidence="15">Red630</strain>
    </source>
</reference>
<dbReference type="InterPro" id="IPR032678">
    <property type="entry name" value="tRNA-synt_1_cat_dom"/>
</dbReference>
<comment type="catalytic activity">
    <reaction evidence="12">
        <text>tRNA(Cys) + L-cysteine + ATP = L-cysteinyl-tRNA(Cys) + AMP + diphosphate</text>
        <dbReference type="Rhea" id="RHEA:17773"/>
        <dbReference type="Rhea" id="RHEA-COMP:9661"/>
        <dbReference type="Rhea" id="RHEA-COMP:9679"/>
        <dbReference type="ChEBI" id="CHEBI:30616"/>
        <dbReference type="ChEBI" id="CHEBI:33019"/>
        <dbReference type="ChEBI" id="CHEBI:35235"/>
        <dbReference type="ChEBI" id="CHEBI:78442"/>
        <dbReference type="ChEBI" id="CHEBI:78517"/>
        <dbReference type="ChEBI" id="CHEBI:456215"/>
        <dbReference type="EC" id="6.1.1.16"/>
    </reaction>
</comment>
<dbReference type="NCBIfam" id="TIGR00435">
    <property type="entry name" value="cysS"/>
    <property type="match status" value="1"/>
</dbReference>
<feature type="binding site" evidence="12">
    <location>
        <position position="29"/>
    </location>
    <ligand>
        <name>Zn(2+)</name>
        <dbReference type="ChEBI" id="CHEBI:29105"/>
    </ligand>
</feature>
<keyword evidence="11 12" id="KW-0030">Aminoacyl-tRNA synthetase</keyword>
<dbReference type="Proteomes" id="UP001162734">
    <property type="component" value="Chromosome"/>
</dbReference>
<evidence type="ECO:0000256" key="8">
    <source>
        <dbReference type="ARBA" id="ARBA00022833"/>
    </source>
</evidence>
<evidence type="ECO:0000256" key="3">
    <source>
        <dbReference type="ARBA" id="ARBA00011245"/>
    </source>
</evidence>
<keyword evidence="9 12" id="KW-0067">ATP-binding</keyword>
<dbReference type="SMART" id="SM00840">
    <property type="entry name" value="DALR_2"/>
    <property type="match status" value="1"/>
</dbReference>
<comment type="similarity">
    <text evidence="2 12">Belongs to the class-I aminoacyl-tRNA synthetase family.</text>
</comment>
<feature type="short sequence motif" description="'KMSKS' region" evidence="12">
    <location>
        <begin position="272"/>
        <end position="276"/>
    </location>
</feature>
<dbReference type="Pfam" id="PF23493">
    <property type="entry name" value="CysS_C"/>
    <property type="match status" value="1"/>
</dbReference>
<dbReference type="Gene3D" id="3.40.50.620">
    <property type="entry name" value="HUPs"/>
    <property type="match status" value="1"/>
</dbReference>
<keyword evidence="10 12" id="KW-0648">Protein biosynthesis</keyword>
<dbReference type="SUPFAM" id="SSF47323">
    <property type="entry name" value="Anticodon-binding domain of a subclass of class I aminoacyl-tRNA synthetases"/>
    <property type="match status" value="1"/>
</dbReference>
<comment type="subunit">
    <text evidence="3 12">Monomer.</text>
</comment>
<keyword evidence="15" id="KW-1185">Reference proteome</keyword>
<dbReference type="Pfam" id="PF01406">
    <property type="entry name" value="tRNA-synt_1e"/>
    <property type="match status" value="1"/>
</dbReference>
<dbReference type="InterPro" id="IPR009080">
    <property type="entry name" value="tRNAsynth_Ia_anticodon-bd"/>
</dbReference>
<keyword evidence="5 12" id="KW-0436">Ligase</keyword>
<evidence type="ECO:0000256" key="4">
    <source>
        <dbReference type="ARBA" id="ARBA00022490"/>
    </source>
</evidence>
<dbReference type="EMBL" id="AP025592">
    <property type="protein sequence ID" value="BDG08082.1"/>
    <property type="molecule type" value="Genomic_DNA"/>
</dbReference>
<dbReference type="InterPro" id="IPR014729">
    <property type="entry name" value="Rossmann-like_a/b/a_fold"/>
</dbReference>
<evidence type="ECO:0000256" key="9">
    <source>
        <dbReference type="ARBA" id="ARBA00022840"/>
    </source>
</evidence>
<feature type="binding site" evidence="12">
    <location>
        <position position="210"/>
    </location>
    <ligand>
        <name>Zn(2+)</name>
        <dbReference type="ChEBI" id="CHEBI:29105"/>
    </ligand>
</feature>
<sequence>MAIQLYDTLAGKKRTFVPLEDGKVRLYVCGPTVYDFAHLGHARCYVVWDVVLRHLRARGYEVKYVRNFTDVDDKIIRRGAERGEDPTALAARFADAFDEDMDALACLRPDAAPRVTGHMPEIVALIEQLVASGFAYAPGNGDVYFSVRKFPEYTRLSKRNLDDLVAGARVEPGEAKRDPLDFALWKGAKPGEPRWPSPWGEGRPGWHIECSAMTLAHLGAPIDIHAGGKDLVFPHHTNEIAQSVAAQGDGLEAERYSRYWMHNGFVQIDDEKMSKSLGNFFTVRQVLEKADGEALRFFLLGTHYRNDFNFSDTVLGEAERRLVYLYETVEKAERVAAGAAPGPATPLLARVREALDDDFNTAAVLGILAEAFTAANALADRKGKKSPEEKAALARFAEEAREVGRALGILERAPAAALVAIRDRAAARRGIDPAAVEARLAARAEARRAKDFARSDALRDELAAMGVAIMDGPSGTTWKVE</sequence>
<protein>
    <recommendedName>
        <fullName evidence="12">Cysteine--tRNA ligase</fullName>
        <ecNumber evidence="12">6.1.1.16</ecNumber>
    </recommendedName>
    <alternativeName>
        <fullName evidence="12">Cysteinyl-tRNA synthetase</fullName>
        <shortName evidence="12">CysRS</shortName>
    </alternativeName>
</protein>
<dbReference type="RefSeq" id="WP_248345233.1">
    <property type="nucleotide sequence ID" value="NZ_AP025592.1"/>
</dbReference>
<dbReference type="EC" id="6.1.1.16" evidence="12"/>
<dbReference type="Gene3D" id="1.20.120.1910">
    <property type="entry name" value="Cysteine-tRNA ligase, C-terminal anti-codon recognition domain"/>
    <property type="match status" value="1"/>
</dbReference>
<organism evidence="14 15">
    <name type="scientific">Anaeromyxobacter paludicola</name>
    <dbReference type="NCBI Taxonomy" id="2918171"/>
    <lineage>
        <taxon>Bacteria</taxon>
        <taxon>Pseudomonadati</taxon>
        <taxon>Myxococcota</taxon>
        <taxon>Myxococcia</taxon>
        <taxon>Myxococcales</taxon>
        <taxon>Cystobacterineae</taxon>
        <taxon>Anaeromyxobacteraceae</taxon>
        <taxon>Anaeromyxobacter</taxon>
    </lineage>
</organism>
<name>A0ABN6N4G2_9BACT</name>
<dbReference type="InterPro" id="IPR024909">
    <property type="entry name" value="Cys-tRNA/MSH_ligase"/>
</dbReference>
<dbReference type="PRINTS" id="PR00983">
    <property type="entry name" value="TRNASYNTHCYS"/>
</dbReference>
<dbReference type="CDD" id="cd00672">
    <property type="entry name" value="CysRS_core"/>
    <property type="match status" value="1"/>
</dbReference>
<dbReference type="InterPro" id="IPR015803">
    <property type="entry name" value="Cys-tRNA-ligase"/>
</dbReference>
<dbReference type="InterPro" id="IPR015273">
    <property type="entry name" value="Cys-tRNA-synt_Ia_DALR"/>
</dbReference>
<evidence type="ECO:0000256" key="12">
    <source>
        <dbReference type="HAMAP-Rule" id="MF_00041"/>
    </source>
</evidence>
<evidence type="ECO:0000256" key="1">
    <source>
        <dbReference type="ARBA" id="ARBA00004496"/>
    </source>
</evidence>
<comment type="subcellular location">
    <subcellularLocation>
        <location evidence="1 12">Cytoplasm</location>
    </subcellularLocation>
</comment>
<feature type="short sequence motif" description="'HIGH' region" evidence="12">
    <location>
        <begin position="31"/>
        <end position="41"/>
    </location>
</feature>
<comment type="cofactor">
    <cofactor evidence="12">
        <name>Zn(2+)</name>
        <dbReference type="ChEBI" id="CHEBI:29105"/>
    </cofactor>
    <text evidence="12">Binds 1 zinc ion per subunit.</text>
</comment>
<evidence type="ECO:0000256" key="6">
    <source>
        <dbReference type="ARBA" id="ARBA00022723"/>
    </source>
</evidence>
<dbReference type="SUPFAM" id="SSF52374">
    <property type="entry name" value="Nucleotidylyl transferase"/>
    <property type="match status" value="1"/>
</dbReference>
<proteinExistence type="inferred from homology"/>
<evidence type="ECO:0000256" key="2">
    <source>
        <dbReference type="ARBA" id="ARBA00005594"/>
    </source>
</evidence>
<feature type="binding site" evidence="12">
    <location>
        <position position="275"/>
    </location>
    <ligand>
        <name>ATP</name>
        <dbReference type="ChEBI" id="CHEBI:30616"/>
    </ligand>
</feature>
<dbReference type="GO" id="GO:0016874">
    <property type="term" value="F:ligase activity"/>
    <property type="evidence" value="ECO:0007669"/>
    <property type="project" value="UniProtKB-KW"/>
</dbReference>
<keyword evidence="8 12" id="KW-0862">Zinc</keyword>